<gene>
    <name evidence="2" type="ORF">NCTC9081_03643</name>
</gene>
<evidence type="ECO:0000313" key="2">
    <source>
        <dbReference type="EMBL" id="STJ18167.1"/>
    </source>
</evidence>
<feature type="domain" description="THIF-type NAD/FAD binding fold" evidence="1">
    <location>
        <begin position="71"/>
        <end position="116"/>
    </location>
</feature>
<accession>A0A376W412</accession>
<organism evidence="2 3">
    <name type="scientific">Escherichia coli</name>
    <dbReference type="NCBI Taxonomy" id="562"/>
    <lineage>
        <taxon>Bacteria</taxon>
        <taxon>Pseudomonadati</taxon>
        <taxon>Pseudomonadota</taxon>
        <taxon>Gammaproteobacteria</taxon>
        <taxon>Enterobacterales</taxon>
        <taxon>Enterobacteriaceae</taxon>
        <taxon>Escherichia</taxon>
    </lineage>
</organism>
<dbReference type="Proteomes" id="UP000254716">
    <property type="component" value="Unassembled WGS sequence"/>
</dbReference>
<protein>
    <submittedName>
        <fullName evidence="2">ThiF family</fullName>
    </submittedName>
</protein>
<dbReference type="GO" id="GO:0008641">
    <property type="term" value="F:ubiquitin-like modifier activating enzyme activity"/>
    <property type="evidence" value="ECO:0007669"/>
    <property type="project" value="InterPro"/>
</dbReference>
<dbReference type="InterPro" id="IPR035985">
    <property type="entry name" value="Ubiquitin-activating_enz"/>
</dbReference>
<dbReference type="Pfam" id="PF00899">
    <property type="entry name" value="ThiF"/>
    <property type="match status" value="1"/>
</dbReference>
<name>A0A376W412_ECOLX</name>
<evidence type="ECO:0000259" key="1">
    <source>
        <dbReference type="Pfam" id="PF00899"/>
    </source>
</evidence>
<proteinExistence type="predicted"/>
<reference evidence="2 3" key="1">
    <citation type="submission" date="2018-06" db="EMBL/GenBank/DDBJ databases">
        <authorList>
            <consortium name="Pathogen Informatics"/>
            <person name="Doyle S."/>
        </authorList>
    </citation>
    <scope>NUCLEOTIDE SEQUENCE [LARGE SCALE GENOMIC DNA]</scope>
    <source>
        <strain evidence="2 3">NCTC9081</strain>
    </source>
</reference>
<sequence length="158" mass="17611">MLCKVHSVNLPLHRLLAPKMSEEYSIAYGFLADQLVPSGDITLLPVEIRSAMKANNARDISAVDSESAAFRGILAGVGALGSTLADIWIRMGWGTWTFIDPDRLLPHNLSRHIGFDCHIGVSKPHIFSILPNLFIRMSPSLRRSIKVFLMTMMILLRQ</sequence>
<evidence type="ECO:0000313" key="3">
    <source>
        <dbReference type="Proteomes" id="UP000254716"/>
    </source>
</evidence>
<dbReference type="SUPFAM" id="SSF69572">
    <property type="entry name" value="Activating enzymes of the ubiquitin-like proteins"/>
    <property type="match status" value="1"/>
</dbReference>
<dbReference type="InterPro" id="IPR000594">
    <property type="entry name" value="ThiF_NAD_FAD-bd"/>
</dbReference>
<dbReference type="AlphaFoldDB" id="A0A376W412"/>
<dbReference type="Gene3D" id="3.40.50.720">
    <property type="entry name" value="NAD(P)-binding Rossmann-like Domain"/>
    <property type="match status" value="1"/>
</dbReference>
<dbReference type="EMBL" id="UGCV01000008">
    <property type="protein sequence ID" value="STJ18167.1"/>
    <property type="molecule type" value="Genomic_DNA"/>
</dbReference>